<gene>
    <name evidence="2" type="ORF">BLA13014_00967</name>
</gene>
<evidence type="ECO:0000259" key="1">
    <source>
        <dbReference type="Pfam" id="PF00289"/>
    </source>
</evidence>
<sequence length="84" mass="9224">MRAAAELNMRTVAVYSKEDRLALHRFTVDESNQTGEGRKPLAAYLDIDDILRVARQALGEQKSVVKPGGRAAAKDLLIELKDAS</sequence>
<dbReference type="Pfam" id="PF00289">
    <property type="entry name" value="Biotin_carb_N"/>
    <property type="match status" value="1"/>
</dbReference>
<dbReference type="Gene3D" id="3.40.50.20">
    <property type="match status" value="1"/>
</dbReference>
<evidence type="ECO:0000313" key="3">
    <source>
        <dbReference type="Proteomes" id="UP000494261"/>
    </source>
</evidence>
<dbReference type="InterPro" id="IPR005481">
    <property type="entry name" value="BC-like_N"/>
</dbReference>
<dbReference type="SUPFAM" id="SSF52440">
    <property type="entry name" value="PreATP-grasp domain"/>
    <property type="match status" value="1"/>
</dbReference>
<reference evidence="2 3" key="1">
    <citation type="submission" date="2019-09" db="EMBL/GenBank/DDBJ databases">
        <authorList>
            <person name="Depoorter E."/>
        </authorList>
    </citation>
    <scope>NUCLEOTIDE SEQUENCE [LARGE SCALE GENOMIC DNA]</scope>
    <source>
        <strain evidence="2">LMG 13014</strain>
    </source>
</reference>
<accession>A0A6P2IA45</accession>
<evidence type="ECO:0000313" key="2">
    <source>
        <dbReference type="EMBL" id="VWB26399.1"/>
    </source>
</evidence>
<dbReference type="InterPro" id="IPR016185">
    <property type="entry name" value="PreATP-grasp_dom_sf"/>
</dbReference>
<proteinExistence type="predicted"/>
<feature type="domain" description="Biotin carboxylase-like N-terminal" evidence="1">
    <location>
        <begin position="1"/>
        <end position="57"/>
    </location>
</feature>
<organism evidence="2 3">
    <name type="scientific">Burkholderia aenigmatica</name>
    <dbReference type="NCBI Taxonomy" id="2015348"/>
    <lineage>
        <taxon>Bacteria</taxon>
        <taxon>Pseudomonadati</taxon>
        <taxon>Pseudomonadota</taxon>
        <taxon>Betaproteobacteria</taxon>
        <taxon>Burkholderiales</taxon>
        <taxon>Burkholderiaceae</taxon>
        <taxon>Burkholderia</taxon>
        <taxon>Burkholderia cepacia complex</taxon>
    </lineage>
</organism>
<dbReference type="EMBL" id="CABVQC010000004">
    <property type="protein sequence ID" value="VWB26399.1"/>
    <property type="molecule type" value="Genomic_DNA"/>
</dbReference>
<protein>
    <submittedName>
        <fullName evidence="2">Pyruvate carboxylase</fullName>
    </submittedName>
</protein>
<keyword evidence="2" id="KW-0670">Pyruvate</keyword>
<dbReference type="Proteomes" id="UP000494261">
    <property type="component" value="Unassembled WGS sequence"/>
</dbReference>
<dbReference type="AlphaFoldDB" id="A0A6P2IA45"/>
<name>A0A6P2IA45_9BURK</name>